<feature type="region of interest" description="Disordered" evidence="1">
    <location>
        <begin position="114"/>
        <end position="134"/>
    </location>
</feature>
<organism evidence="2">
    <name type="scientific">Oryza sativa subsp. japonica</name>
    <name type="common">Rice</name>
    <dbReference type="NCBI Taxonomy" id="39947"/>
    <lineage>
        <taxon>Eukaryota</taxon>
        <taxon>Viridiplantae</taxon>
        <taxon>Streptophyta</taxon>
        <taxon>Embryophyta</taxon>
        <taxon>Tracheophyta</taxon>
        <taxon>Spermatophyta</taxon>
        <taxon>Magnoliopsida</taxon>
        <taxon>Liliopsida</taxon>
        <taxon>Poales</taxon>
        <taxon>Poaceae</taxon>
        <taxon>BOP clade</taxon>
        <taxon>Oryzoideae</taxon>
        <taxon>Oryzeae</taxon>
        <taxon>Oryzinae</taxon>
        <taxon>Oryza</taxon>
        <taxon>Oryza sativa</taxon>
    </lineage>
</organism>
<name>Q2QPR7_ORYSJ</name>
<dbReference type="EMBL" id="DP000011">
    <property type="protein sequence ID" value="ABA98750.1"/>
    <property type="molecule type" value="Genomic_DNA"/>
</dbReference>
<sequence>MQSVENSCFYSLKYHTIGTFDLSIAHGVRYGGITNFDAEVLTEIFKYSARELSVVIGDDPIGYPKPVHNVDEEISSLAYRDCNDRFGFDPLGKFVNSYKEMSVTTDNLFKRADHVEPPNRKRPRQRDGLQLLSR</sequence>
<proteinExistence type="predicted"/>
<reference evidence="2" key="3">
    <citation type="submission" date="2006-01" db="EMBL/GenBank/DDBJ databases">
        <authorList>
            <person name="Buell R."/>
        </authorList>
    </citation>
    <scope>NUCLEOTIDE SEQUENCE</scope>
</reference>
<accession>Q2QPR7</accession>
<reference evidence="2" key="2">
    <citation type="submission" date="2005-04" db="EMBL/GenBank/DDBJ databases">
        <authorList>
            <person name="Buell C.R."/>
            <person name="Wing R.A."/>
            <person name="McCombie W.A."/>
            <person name="Ouyang S."/>
        </authorList>
    </citation>
    <scope>NUCLEOTIDE SEQUENCE</scope>
</reference>
<evidence type="ECO:0000313" key="2">
    <source>
        <dbReference type="EMBL" id="ABA98750.1"/>
    </source>
</evidence>
<gene>
    <name evidence="2" type="ordered locus">LOC_Os12g33540</name>
</gene>
<dbReference type="AlphaFoldDB" id="Q2QPR7"/>
<evidence type="ECO:0000256" key="1">
    <source>
        <dbReference type="SAM" id="MobiDB-lite"/>
    </source>
</evidence>
<protein>
    <submittedName>
        <fullName evidence="2">Retrotransposon protein, putative, unclassified</fullName>
    </submittedName>
</protein>
<reference evidence="2" key="1">
    <citation type="journal article" date="2005" name="BMC Biol.">
        <title>The sequence of rice chromosomes 11 and 12, rich in disease resistance genes and recent gene duplications.</title>
        <authorList>
            <consortium name="The rice chromosomes 11 and 12 sequencing consortia"/>
        </authorList>
    </citation>
    <scope>NUCLEOTIDE SEQUENCE [LARGE SCALE GENOMIC DNA]</scope>
</reference>